<keyword evidence="7" id="KW-0325">Glycoprotein</keyword>
<reference evidence="11" key="3">
    <citation type="submission" date="2025-09" db="UniProtKB">
        <authorList>
            <consortium name="Ensembl"/>
        </authorList>
    </citation>
    <scope>IDENTIFICATION</scope>
</reference>
<keyword evidence="8" id="KW-0812">Transmembrane</keyword>
<proteinExistence type="predicted"/>
<dbReference type="InterPro" id="IPR052051">
    <property type="entry name" value="TCR_complex_component"/>
</dbReference>
<keyword evidence="4" id="KW-0391">Immunity</keyword>
<dbReference type="PANTHER" id="PTHR19433:SF111">
    <property type="entry name" value="T CELL RECEPTOR ALPHA VARIABLE 4"/>
    <property type="match status" value="1"/>
</dbReference>
<evidence type="ECO:0000256" key="4">
    <source>
        <dbReference type="ARBA" id="ARBA00022859"/>
    </source>
</evidence>
<dbReference type="Proteomes" id="UP000472264">
    <property type="component" value="Chromosome 18"/>
</dbReference>
<comment type="subcellular location">
    <subcellularLocation>
        <location evidence="1">Cell membrane</location>
    </subcellularLocation>
</comment>
<evidence type="ECO:0000256" key="9">
    <source>
        <dbReference type="SAM" id="SignalP"/>
    </source>
</evidence>
<keyword evidence="2" id="KW-1003">Cell membrane</keyword>
<dbReference type="InterPro" id="IPR036179">
    <property type="entry name" value="Ig-like_dom_sf"/>
</dbReference>
<dbReference type="SMART" id="SM00409">
    <property type="entry name" value="IG"/>
    <property type="match status" value="1"/>
</dbReference>
<gene>
    <name evidence="11" type="primary">LOC115058768</name>
</gene>
<dbReference type="InterPro" id="IPR013783">
    <property type="entry name" value="Ig-like_fold"/>
</dbReference>
<evidence type="ECO:0000313" key="12">
    <source>
        <dbReference type="Proteomes" id="UP000472264"/>
    </source>
</evidence>
<reference evidence="11" key="2">
    <citation type="submission" date="2025-08" db="UniProtKB">
        <authorList>
            <consortium name="Ensembl"/>
        </authorList>
    </citation>
    <scope>IDENTIFICATION</scope>
</reference>
<dbReference type="Gene3D" id="2.60.40.10">
    <property type="entry name" value="Immunoglobulins"/>
    <property type="match status" value="1"/>
</dbReference>
<dbReference type="PANTHER" id="PTHR19433">
    <property type="entry name" value="T-CELL RECEPTOR ALPHA CHAIN V REGION-RELATED"/>
    <property type="match status" value="1"/>
</dbReference>
<dbReference type="AlphaFoldDB" id="A0A665VIN5"/>
<evidence type="ECO:0000256" key="7">
    <source>
        <dbReference type="ARBA" id="ARBA00023180"/>
    </source>
</evidence>
<dbReference type="Pfam" id="PF07686">
    <property type="entry name" value="V-set"/>
    <property type="match status" value="1"/>
</dbReference>
<evidence type="ECO:0000256" key="5">
    <source>
        <dbReference type="ARBA" id="ARBA00023136"/>
    </source>
</evidence>
<dbReference type="FunCoup" id="A0A665VIN5">
    <property type="interactions" value="33"/>
</dbReference>
<dbReference type="GO" id="GO:0002376">
    <property type="term" value="P:immune system process"/>
    <property type="evidence" value="ECO:0007669"/>
    <property type="project" value="UniProtKB-KW"/>
</dbReference>
<feature type="transmembrane region" description="Helical" evidence="8">
    <location>
        <begin position="136"/>
        <end position="157"/>
    </location>
</feature>
<name>A0A665VIN5_ECHNA</name>
<evidence type="ECO:0000313" key="11">
    <source>
        <dbReference type="Ensembl" id="ENSENLP00000031551.1"/>
    </source>
</evidence>
<keyword evidence="12" id="KW-1185">Reference proteome</keyword>
<keyword evidence="3 9" id="KW-0732">Signal</keyword>
<dbReference type="OMA" id="YSYSWIS"/>
<feature type="domain" description="Immunoglobulin" evidence="10">
    <location>
        <begin position="23"/>
        <end position="127"/>
    </location>
</feature>
<dbReference type="InParanoid" id="A0A665VIN5"/>
<sequence>MKSPTLVTALLLYSYSWISVSESRTVDAQSGGDVTLLCSNISQETTQTDWFRLSNGTKATCVSSIYRPDGPPSFCKGFEHGFEMSTNVTMIFLKIKRVNLSDSGFYFCGFYKDQHTVIGETTYLNVQELCNGTADLMSVILGGLTVLLTIVVIVLIIRICRLQKGTCDIYFTFFFFYILNLNSEDLNYAALSFKARPKRNRRPVTGREVEPNVVYAATR</sequence>
<evidence type="ECO:0000259" key="10">
    <source>
        <dbReference type="SMART" id="SM00409"/>
    </source>
</evidence>
<dbReference type="Ensembl" id="ENSENLT00000032459.1">
    <property type="protein sequence ID" value="ENSENLP00000031551.1"/>
    <property type="gene ID" value="ENSENLG00000013940.1"/>
</dbReference>
<organism evidence="11 12">
    <name type="scientific">Echeneis naucrates</name>
    <name type="common">Live sharksucker</name>
    <dbReference type="NCBI Taxonomy" id="173247"/>
    <lineage>
        <taxon>Eukaryota</taxon>
        <taxon>Metazoa</taxon>
        <taxon>Chordata</taxon>
        <taxon>Craniata</taxon>
        <taxon>Vertebrata</taxon>
        <taxon>Euteleostomi</taxon>
        <taxon>Actinopterygii</taxon>
        <taxon>Neopterygii</taxon>
        <taxon>Teleostei</taxon>
        <taxon>Neoteleostei</taxon>
        <taxon>Acanthomorphata</taxon>
        <taxon>Carangaria</taxon>
        <taxon>Carangiformes</taxon>
        <taxon>Echeneidae</taxon>
        <taxon>Echeneis</taxon>
    </lineage>
</organism>
<feature type="signal peptide" evidence="9">
    <location>
        <begin position="1"/>
        <end position="23"/>
    </location>
</feature>
<evidence type="ECO:0000256" key="1">
    <source>
        <dbReference type="ARBA" id="ARBA00004236"/>
    </source>
</evidence>
<reference evidence="11" key="1">
    <citation type="submission" date="2021-04" db="EMBL/GenBank/DDBJ databases">
        <authorList>
            <consortium name="Wellcome Sanger Institute Data Sharing"/>
        </authorList>
    </citation>
    <scope>NUCLEOTIDE SEQUENCE [LARGE SCALE GENOMIC DNA]</scope>
</reference>
<feature type="chain" id="PRO_5025408356" description="Immunoglobulin domain-containing protein" evidence="9">
    <location>
        <begin position="24"/>
        <end position="219"/>
    </location>
</feature>
<dbReference type="GO" id="GO:0005886">
    <property type="term" value="C:plasma membrane"/>
    <property type="evidence" value="ECO:0007669"/>
    <property type="project" value="UniProtKB-SubCell"/>
</dbReference>
<keyword evidence="5 8" id="KW-0472">Membrane</keyword>
<protein>
    <recommendedName>
        <fullName evidence="10">Immunoglobulin domain-containing protein</fullName>
    </recommendedName>
</protein>
<keyword evidence="6" id="KW-1015">Disulfide bond</keyword>
<dbReference type="SUPFAM" id="SSF48726">
    <property type="entry name" value="Immunoglobulin"/>
    <property type="match status" value="1"/>
</dbReference>
<accession>A0A665VIN5</accession>
<evidence type="ECO:0000256" key="3">
    <source>
        <dbReference type="ARBA" id="ARBA00022729"/>
    </source>
</evidence>
<evidence type="ECO:0000256" key="6">
    <source>
        <dbReference type="ARBA" id="ARBA00023157"/>
    </source>
</evidence>
<evidence type="ECO:0000256" key="8">
    <source>
        <dbReference type="SAM" id="Phobius"/>
    </source>
</evidence>
<evidence type="ECO:0000256" key="2">
    <source>
        <dbReference type="ARBA" id="ARBA00022475"/>
    </source>
</evidence>
<dbReference type="GO" id="GO:0009617">
    <property type="term" value="P:response to bacterium"/>
    <property type="evidence" value="ECO:0007669"/>
    <property type="project" value="TreeGrafter"/>
</dbReference>
<dbReference type="InterPro" id="IPR013106">
    <property type="entry name" value="Ig_V-set"/>
</dbReference>
<dbReference type="InterPro" id="IPR003599">
    <property type="entry name" value="Ig_sub"/>
</dbReference>
<keyword evidence="8" id="KW-1133">Transmembrane helix</keyword>